<evidence type="ECO:0000313" key="2">
    <source>
        <dbReference type="EMBL" id="EKF30516.1"/>
    </source>
</evidence>
<gene>
    <name evidence="2" type="ORF">MOQ_005671</name>
</gene>
<dbReference type="EMBL" id="AHKC01012017">
    <property type="protein sequence ID" value="EKF30516.1"/>
    <property type="molecule type" value="Genomic_DNA"/>
</dbReference>
<dbReference type="OrthoDB" id="242137at2759"/>
<feature type="region of interest" description="Disordered" evidence="1">
    <location>
        <begin position="1"/>
        <end position="29"/>
    </location>
</feature>
<feature type="compositionally biased region" description="Basic residues" evidence="1">
    <location>
        <begin position="17"/>
        <end position="29"/>
    </location>
</feature>
<reference evidence="2 3" key="1">
    <citation type="journal article" date="2012" name="BMC Genomics">
        <title>Comparative genomic analysis of human infective Trypanosoma cruzi lineages with the bat-restricted subspecies T. cruzi marinkellei.</title>
        <authorList>
            <person name="Franzen O."/>
            <person name="Talavera-Lopez C."/>
            <person name="Ochaya S."/>
            <person name="Butler C.E."/>
            <person name="Messenger L.A."/>
            <person name="Lewis M.D."/>
            <person name="Llewellyn M.S."/>
            <person name="Marinkelle C.J."/>
            <person name="Tyler K.M."/>
            <person name="Miles M.A."/>
            <person name="Andersson B."/>
        </authorList>
    </citation>
    <scope>NUCLEOTIDE SEQUENCE [LARGE SCALE GENOMIC DNA]</scope>
    <source>
        <strain evidence="2 3">B7</strain>
    </source>
</reference>
<keyword evidence="3" id="KW-1185">Reference proteome</keyword>
<evidence type="ECO:0000313" key="3">
    <source>
        <dbReference type="Proteomes" id="UP000007350"/>
    </source>
</evidence>
<organism evidence="2 3">
    <name type="scientific">Trypanosoma cruzi marinkellei</name>
    <dbReference type="NCBI Taxonomy" id="85056"/>
    <lineage>
        <taxon>Eukaryota</taxon>
        <taxon>Discoba</taxon>
        <taxon>Euglenozoa</taxon>
        <taxon>Kinetoplastea</taxon>
        <taxon>Metakinetoplastina</taxon>
        <taxon>Trypanosomatida</taxon>
        <taxon>Trypanosomatidae</taxon>
        <taxon>Trypanosoma</taxon>
        <taxon>Schizotrypanum</taxon>
    </lineage>
</organism>
<proteinExistence type="predicted"/>
<name>K2N778_TRYCR</name>
<dbReference type="Proteomes" id="UP000007350">
    <property type="component" value="Unassembled WGS sequence"/>
</dbReference>
<accession>K2N778</accession>
<evidence type="ECO:0000256" key="1">
    <source>
        <dbReference type="SAM" id="MobiDB-lite"/>
    </source>
</evidence>
<feature type="region of interest" description="Disordered" evidence="1">
    <location>
        <begin position="348"/>
        <end position="389"/>
    </location>
</feature>
<protein>
    <submittedName>
        <fullName evidence="2">Uncharacterized protein</fullName>
    </submittedName>
</protein>
<sequence>MPEYATTDISAASEKSIRRRRRSGRRRRHEMSVEFNREVPCTTAQRGHSENLDNGVAAWCVTEKRHVNISSMPWYSHVPRQRDAFTERFLRLRAALAVQELVKEVRALMRSCCLPTIDVDVLEKYIISPLECGETTGEKTKSLSASLSGEDAGKTCETTPCNLYEKIKKKGNSSTDILESRLSHVTSLHTAKLGCNHHDDCDVNDAAVGPLFTPMKEGTYSRHPVGHEAWSNHEKKRTLTEKRSKFGHCVSNRLNGNSSNTHAAKRFLGIRPSSMEAVDEGDNDVRDMEAIGGNEAAVADIMQLRQLLLEHQAQTLAVLNAVDQRETIISKLRDFLAMAASDIGAGTVSTERDDKNNENTTQLCTSHMGLPRRQSLRGQPQPAVEPRRPVTFVDDDDDAVVVVVPSRIGALVKKRRHYRRGVLYFMYQLQQISVVLLHAVRNWRKSLSDNYPFVVKGHNYVLHMALEMVEFSKEPTLLLLFPSNTGPRRRRRRMLATQGSMEMDLEDVFFPESLQYFPLLSNMPNLAEYRKPPAMTTSGSAAAFVSNAKNLERERAWFRSSTRTACGAEVDRTHKHSTKGVPADDAYIRCVRAAETFLHREVSVQMKFLWRNFIACAEGRYPPLLRGVGELCGSRDKMVRLQSQRWQHKWYRQLHDMLSCLEMGSSALCKD</sequence>
<comment type="caution">
    <text evidence="2">The sequence shown here is derived from an EMBL/GenBank/DDBJ whole genome shotgun (WGS) entry which is preliminary data.</text>
</comment>
<dbReference type="AlphaFoldDB" id="K2N778"/>